<dbReference type="InterPro" id="IPR050090">
    <property type="entry name" value="Tyrosine_recombinase_XerCD"/>
</dbReference>
<evidence type="ECO:0000259" key="6">
    <source>
        <dbReference type="PROSITE" id="PS51898"/>
    </source>
</evidence>
<dbReference type="Gene3D" id="1.10.150.130">
    <property type="match status" value="1"/>
</dbReference>
<organism evidence="8 9">
    <name type="scientific">Joostella atrarenae</name>
    <dbReference type="NCBI Taxonomy" id="679257"/>
    <lineage>
        <taxon>Bacteria</taxon>
        <taxon>Pseudomonadati</taxon>
        <taxon>Bacteroidota</taxon>
        <taxon>Flavobacteriia</taxon>
        <taxon>Flavobacteriales</taxon>
        <taxon>Flavobacteriaceae</taxon>
        <taxon>Joostella</taxon>
    </lineage>
</organism>
<protein>
    <submittedName>
        <fullName evidence="8">Site-specific integrase</fullName>
    </submittedName>
</protein>
<evidence type="ECO:0000256" key="2">
    <source>
        <dbReference type="ARBA" id="ARBA00022908"/>
    </source>
</evidence>
<keyword evidence="4" id="KW-0233">DNA recombination</keyword>
<dbReference type="Proteomes" id="UP000829517">
    <property type="component" value="Unassembled WGS sequence"/>
</dbReference>
<accession>A0ABS9J4U5</accession>
<dbReference type="InterPro" id="IPR010998">
    <property type="entry name" value="Integrase_recombinase_N"/>
</dbReference>
<dbReference type="Pfam" id="PF13102">
    <property type="entry name" value="Phage_int_SAM_5"/>
    <property type="match status" value="1"/>
</dbReference>
<evidence type="ECO:0000256" key="4">
    <source>
        <dbReference type="ARBA" id="ARBA00023172"/>
    </source>
</evidence>
<dbReference type="InterPro" id="IPR025269">
    <property type="entry name" value="SAM-like_dom"/>
</dbReference>
<reference evidence="8 9" key="1">
    <citation type="submission" date="2021-01" db="EMBL/GenBank/DDBJ databases">
        <title>Genome sequencing of Joostella atrarenae M1-2 (= KCTC 23194).</title>
        <authorList>
            <person name="Zakaria M.R."/>
            <person name="Lam M.Q."/>
            <person name="Chong C.S."/>
        </authorList>
    </citation>
    <scope>NUCLEOTIDE SEQUENCE [LARGE SCALE GENOMIC DNA]</scope>
    <source>
        <strain evidence="8 9">M1-2</strain>
    </source>
</reference>
<keyword evidence="2" id="KW-0229">DNA integration</keyword>
<dbReference type="InterPro" id="IPR013762">
    <property type="entry name" value="Integrase-like_cat_sf"/>
</dbReference>
<dbReference type="Gene3D" id="1.10.443.10">
    <property type="entry name" value="Intergrase catalytic core"/>
    <property type="match status" value="1"/>
</dbReference>
<dbReference type="PANTHER" id="PTHR30349">
    <property type="entry name" value="PHAGE INTEGRASE-RELATED"/>
    <property type="match status" value="1"/>
</dbReference>
<comment type="caution">
    <text evidence="8">The sequence shown here is derived from an EMBL/GenBank/DDBJ whole genome shotgun (WGS) entry which is preliminary data.</text>
</comment>
<dbReference type="PANTHER" id="PTHR30349:SF64">
    <property type="entry name" value="PROPHAGE INTEGRASE INTD-RELATED"/>
    <property type="match status" value="1"/>
</dbReference>
<keyword evidence="9" id="KW-1185">Reference proteome</keyword>
<dbReference type="PROSITE" id="PS51898">
    <property type="entry name" value="TYR_RECOMBINASE"/>
    <property type="match status" value="1"/>
</dbReference>
<dbReference type="Pfam" id="PF00589">
    <property type="entry name" value="Phage_integrase"/>
    <property type="match status" value="1"/>
</dbReference>
<proteinExistence type="inferred from homology"/>
<evidence type="ECO:0000313" key="8">
    <source>
        <dbReference type="EMBL" id="MCF8715461.1"/>
    </source>
</evidence>
<gene>
    <name evidence="8" type="ORF">JM658_11540</name>
</gene>
<keyword evidence="3 5" id="KW-0238">DNA-binding</keyword>
<evidence type="ECO:0000256" key="5">
    <source>
        <dbReference type="PROSITE-ProRule" id="PRU01248"/>
    </source>
</evidence>
<sequence>MNSVERSKGSIRLAFKEPIKKLSKNPKQQSLIFLHFNYGSLRMKYSTEYSSCYADWDFERQQLRNKAHILDRDYVNDFLNGLKVALSKEISRLNADNIPITKKILREKLDSIVRPTIDIANEEMTFYNYTDLFCNRRKGVIRDVTLRSYQQTVKLLRKYEKKLQFNDITMDFYYAFLTFLEEDDKSMNTIGKHIKNLKSFLKSATEEGYNTNLAYSNREFRAPKELTTAIYLTDDEINSIIELDLNKHPELDRARDIFVIGCLTGQRVSDYNGLTNDNIINLDGTLFFKIRQSKTKKEVHCPITREIKEIHKKYNGSPPPRMREQDLNRYIKEIARRANVLELVERNYTKGGDKVSERVPKYKLVCTHSARRSFCTNMYKKGMSTYDIMIFSGHSTEKEFYKYIRIEKEQQALKFAKSGYFNI</sequence>
<dbReference type="EMBL" id="JAETXX010000007">
    <property type="protein sequence ID" value="MCF8715461.1"/>
    <property type="molecule type" value="Genomic_DNA"/>
</dbReference>
<evidence type="ECO:0000256" key="3">
    <source>
        <dbReference type="ARBA" id="ARBA00023125"/>
    </source>
</evidence>
<feature type="domain" description="Tyr recombinase" evidence="6">
    <location>
        <begin position="227"/>
        <end position="416"/>
    </location>
</feature>
<dbReference type="InterPro" id="IPR002104">
    <property type="entry name" value="Integrase_catalytic"/>
</dbReference>
<dbReference type="PROSITE" id="PS51900">
    <property type="entry name" value="CB"/>
    <property type="match status" value="1"/>
</dbReference>
<evidence type="ECO:0000313" key="9">
    <source>
        <dbReference type="Proteomes" id="UP000829517"/>
    </source>
</evidence>
<name>A0ABS9J4U5_9FLAO</name>
<dbReference type="RefSeq" id="WP_236959425.1">
    <property type="nucleotide sequence ID" value="NZ_JAETXX010000007.1"/>
</dbReference>
<comment type="similarity">
    <text evidence="1">Belongs to the 'phage' integrase family.</text>
</comment>
<dbReference type="InterPro" id="IPR044068">
    <property type="entry name" value="CB"/>
</dbReference>
<dbReference type="CDD" id="cd01185">
    <property type="entry name" value="INTN1_C_like"/>
    <property type="match status" value="1"/>
</dbReference>
<feature type="domain" description="Core-binding (CB)" evidence="7">
    <location>
        <begin position="124"/>
        <end position="205"/>
    </location>
</feature>
<evidence type="ECO:0000256" key="1">
    <source>
        <dbReference type="ARBA" id="ARBA00008857"/>
    </source>
</evidence>
<dbReference type="SUPFAM" id="SSF56349">
    <property type="entry name" value="DNA breaking-rejoining enzymes"/>
    <property type="match status" value="1"/>
</dbReference>
<evidence type="ECO:0000259" key="7">
    <source>
        <dbReference type="PROSITE" id="PS51900"/>
    </source>
</evidence>
<dbReference type="InterPro" id="IPR011010">
    <property type="entry name" value="DNA_brk_join_enz"/>
</dbReference>